<proteinExistence type="predicted"/>
<evidence type="ECO:0008006" key="4">
    <source>
        <dbReference type="Google" id="ProtNLM"/>
    </source>
</evidence>
<evidence type="ECO:0000256" key="1">
    <source>
        <dbReference type="SAM" id="SignalP"/>
    </source>
</evidence>
<keyword evidence="1" id="KW-0732">Signal</keyword>
<organism evidence="2 3">
    <name type="scientific">Coprinopsis marcescibilis</name>
    <name type="common">Agaric fungus</name>
    <name type="synonym">Psathyrella marcescibilis</name>
    <dbReference type="NCBI Taxonomy" id="230819"/>
    <lineage>
        <taxon>Eukaryota</taxon>
        <taxon>Fungi</taxon>
        <taxon>Dikarya</taxon>
        <taxon>Basidiomycota</taxon>
        <taxon>Agaricomycotina</taxon>
        <taxon>Agaricomycetes</taxon>
        <taxon>Agaricomycetidae</taxon>
        <taxon>Agaricales</taxon>
        <taxon>Agaricineae</taxon>
        <taxon>Psathyrellaceae</taxon>
        <taxon>Coprinopsis</taxon>
    </lineage>
</organism>
<dbReference type="Proteomes" id="UP000307440">
    <property type="component" value="Unassembled WGS sequence"/>
</dbReference>
<evidence type="ECO:0000313" key="2">
    <source>
        <dbReference type="EMBL" id="TFK29604.1"/>
    </source>
</evidence>
<feature type="signal peptide" evidence="1">
    <location>
        <begin position="1"/>
        <end position="19"/>
    </location>
</feature>
<dbReference type="AlphaFoldDB" id="A0A5C3L992"/>
<keyword evidence="3" id="KW-1185">Reference proteome</keyword>
<accession>A0A5C3L992</accession>
<gene>
    <name evidence="2" type="ORF">FA15DRAFT_699872</name>
</gene>
<name>A0A5C3L992_COPMA</name>
<protein>
    <recommendedName>
        <fullName evidence="4">Carbohydrate-binding module family 19 domain-containing protein</fullName>
    </recommendedName>
</protein>
<reference evidence="2 3" key="1">
    <citation type="journal article" date="2019" name="Nat. Ecol. Evol.">
        <title>Megaphylogeny resolves global patterns of mushroom evolution.</title>
        <authorList>
            <person name="Varga T."/>
            <person name="Krizsan K."/>
            <person name="Foldi C."/>
            <person name="Dima B."/>
            <person name="Sanchez-Garcia M."/>
            <person name="Sanchez-Ramirez S."/>
            <person name="Szollosi G.J."/>
            <person name="Szarkandi J.G."/>
            <person name="Papp V."/>
            <person name="Albert L."/>
            <person name="Andreopoulos W."/>
            <person name="Angelini C."/>
            <person name="Antonin V."/>
            <person name="Barry K.W."/>
            <person name="Bougher N.L."/>
            <person name="Buchanan P."/>
            <person name="Buyck B."/>
            <person name="Bense V."/>
            <person name="Catcheside P."/>
            <person name="Chovatia M."/>
            <person name="Cooper J."/>
            <person name="Damon W."/>
            <person name="Desjardin D."/>
            <person name="Finy P."/>
            <person name="Geml J."/>
            <person name="Haridas S."/>
            <person name="Hughes K."/>
            <person name="Justo A."/>
            <person name="Karasinski D."/>
            <person name="Kautmanova I."/>
            <person name="Kiss B."/>
            <person name="Kocsube S."/>
            <person name="Kotiranta H."/>
            <person name="LaButti K.M."/>
            <person name="Lechner B.E."/>
            <person name="Liimatainen K."/>
            <person name="Lipzen A."/>
            <person name="Lukacs Z."/>
            <person name="Mihaltcheva S."/>
            <person name="Morgado L.N."/>
            <person name="Niskanen T."/>
            <person name="Noordeloos M.E."/>
            <person name="Ohm R.A."/>
            <person name="Ortiz-Santana B."/>
            <person name="Ovrebo C."/>
            <person name="Racz N."/>
            <person name="Riley R."/>
            <person name="Savchenko A."/>
            <person name="Shiryaev A."/>
            <person name="Soop K."/>
            <person name="Spirin V."/>
            <person name="Szebenyi C."/>
            <person name="Tomsovsky M."/>
            <person name="Tulloss R.E."/>
            <person name="Uehling J."/>
            <person name="Grigoriev I.V."/>
            <person name="Vagvolgyi C."/>
            <person name="Papp T."/>
            <person name="Martin F.M."/>
            <person name="Miettinen O."/>
            <person name="Hibbett D.S."/>
            <person name="Nagy L.G."/>
        </authorList>
    </citation>
    <scope>NUCLEOTIDE SEQUENCE [LARGE SCALE GENOMIC DNA]</scope>
    <source>
        <strain evidence="2 3">CBS 121175</strain>
    </source>
</reference>
<feature type="chain" id="PRO_5023094255" description="Carbohydrate-binding module family 19 domain-containing protein" evidence="1">
    <location>
        <begin position="20"/>
        <end position="157"/>
    </location>
</feature>
<evidence type="ECO:0000313" key="3">
    <source>
        <dbReference type="Proteomes" id="UP000307440"/>
    </source>
</evidence>
<dbReference type="EMBL" id="ML210148">
    <property type="protein sequence ID" value="TFK29604.1"/>
    <property type="molecule type" value="Genomic_DNA"/>
</dbReference>
<sequence>MQLLHIFTVLFVFLLPVLASPARPFGVGPGGIVIPRQAQVDPATLAENVRKAQDKNLYLLGNRHNLSAPCDPVAFPVSCGPFESKVVRCMNGVWDTSAPNCAGGSAFACLAIPSFTSVGTITSCINRSDAYHAFKAAGVPNGSYYGGNVKPIPANGP</sequence>